<evidence type="ECO:0000256" key="2">
    <source>
        <dbReference type="ARBA" id="ARBA00022729"/>
    </source>
</evidence>
<dbReference type="Gene3D" id="2.60.40.1180">
    <property type="entry name" value="Golgi alpha-mannosidase II"/>
    <property type="match status" value="1"/>
</dbReference>
<keyword evidence="4 8" id="KW-0326">Glycosidase</keyword>
<evidence type="ECO:0000256" key="4">
    <source>
        <dbReference type="RuleBase" id="RU361188"/>
    </source>
</evidence>
<feature type="chain" id="PRO_5016359057" evidence="5">
    <location>
        <begin position="22"/>
        <end position="501"/>
    </location>
</feature>
<dbReference type="InterPro" id="IPR033453">
    <property type="entry name" value="Glyco_hydro_30_TIM-barrel"/>
</dbReference>
<dbReference type="GO" id="GO:0006680">
    <property type="term" value="P:glucosylceramide catabolic process"/>
    <property type="evidence" value="ECO:0007669"/>
    <property type="project" value="TreeGrafter"/>
</dbReference>
<feature type="signal peptide" evidence="5">
    <location>
        <begin position="1"/>
        <end position="21"/>
    </location>
</feature>
<keyword evidence="9" id="KW-1185">Reference proteome</keyword>
<sequence length="501" mass="57936">MKKFNKFNFIITLALALSACSVDNKLKVEVYETSAQGNKLTKITDFPPQKVKAQIKLLPDQNFQTITGFGGSFTEASAYLLNQLGQENRKKIIAAYFGDEGSRYSLTRTHMNSCDFSLSNYSYAPVEGDLELKHFSIDEDRDDIIPFIKEAMAVSKDGFKILASPWTAPPWMKNNKDWRGGKLLPEYYDTWALFFSKYIDAYKLEDIDIWGFTVENEPLGNNNNWESMHFTPEEMTNFVKFHLGPKLETDGHEAKILGYDQNRGEELEEWVKVMFKNEASSKYFDGTAIHWYASTYDWFPESLQFAHNAAPSKYLIQSEACVDAEIPKWKDDKWYWSKEATDWGWDWAPEHEKHLHPKYAPVYRYARDIIGCLNNWVDGWIDWNMILDTQGGPNWFKNWCVAPVIVDPDKDEVYFTPIYYTLTHFSKYIRPGATRIGFENSDDSLMVTAVKNPDDTIVIVILNQDLKPKSFKVFLDDDFKEISISPQAIQTIIIDKTTDAN</sequence>
<dbReference type="SUPFAM" id="SSF51445">
    <property type="entry name" value="(Trans)glycosidases"/>
    <property type="match status" value="1"/>
</dbReference>
<comment type="similarity">
    <text evidence="1 4">Belongs to the glycosyl hydrolase 30 family.</text>
</comment>
<dbReference type="InterPro" id="IPR017853">
    <property type="entry name" value="GH"/>
</dbReference>
<dbReference type="AlphaFoldDB" id="A0A2Z4LNU7"/>
<dbReference type="PANTHER" id="PTHR11069:SF23">
    <property type="entry name" value="LYSOSOMAL ACID GLUCOSYLCERAMIDASE"/>
    <property type="match status" value="1"/>
</dbReference>
<dbReference type="Pfam" id="PF17189">
    <property type="entry name" value="Glyco_hydro_30C"/>
    <property type="match status" value="1"/>
</dbReference>
<protein>
    <submittedName>
        <fullName evidence="8">Glucosylceramidase</fullName>
        <ecNumber evidence="8">3.2.1.45</ecNumber>
    </submittedName>
</protein>
<evidence type="ECO:0000259" key="6">
    <source>
        <dbReference type="Pfam" id="PF02055"/>
    </source>
</evidence>
<reference evidence="8 9" key="1">
    <citation type="submission" date="2018-06" db="EMBL/GenBank/DDBJ databases">
        <title>Spongiibacterium sp. HME9304 Genome sequencing and assembly.</title>
        <authorList>
            <person name="Kang H."/>
            <person name="Kim H."/>
            <person name="Joh K."/>
        </authorList>
    </citation>
    <scope>NUCLEOTIDE SEQUENCE [LARGE SCALE GENOMIC DNA]</scope>
    <source>
        <strain evidence="8 9">HME9304</strain>
    </source>
</reference>
<dbReference type="PANTHER" id="PTHR11069">
    <property type="entry name" value="GLUCOSYLCERAMIDASE"/>
    <property type="match status" value="1"/>
</dbReference>
<organism evidence="8 9">
    <name type="scientific">Flagellimonas maritima</name>
    <dbReference type="NCBI Taxonomy" id="1383885"/>
    <lineage>
        <taxon>Bacteria</taxon>
        <taxon>Pseudomonadati</taxon>
        <taxon>Bacteroidota</taxon>
        <taxon>Flavobacteriia</taxon>
        <taxon>Flavobacteriales</taxon>
        <taxon>Flavobacteriaceae</taxon>
        <taxon>Flagellimonas</taxon>
    </lineage>
</organism>
<evidence type="ECO:0000256" key="5">
    <source>
        <dbReference type="SAM" id="SignalP"/>
    </source>
</evidence>
<gene>
    <name evidence="8" type="primary">srfJ</name>
    <name evidence="8" type="ORF">HME9304_00524</name>
</gene>
<dbReference type="GO" id="GO:0016020">
    <property type="term" value="C:membrane"/>
    <property type="evidence" value="ECO:0007669"/>
    <property type="project" value="GOC"/>
</dbReference>
<dbReference type="PRINTS" id="PR00843">
    <property type="entry name" value="GLHYDRLASE30"/>
</dbReference>
<name>A0A2Z4LNU7_9FLAO</name>
<keyword evidence="3 4" id="KW-0378">Hydrolase</keyword>
<dbReference type="EMBL" id="CP030104">
    <property type="protein sequence ID" value="AWX43535.1"/>
    <property type="molecule type" value="Genomic_DNA"/>
</dbReference>
<proteinExistence type="inferred from homology"/>
<dbReference type="RefSeq" id="WP_112377100.1">
    <property type="nucleotide sequence ID" value="NZ_CP030104.1"/>
</dbReference>
<dbReference type="InterPro" id="IPR033452">
    <property type="entry name" value="GH30_C"/>
</dbReference>
<dbReference type="OrthoDB" id="9806701at2"/>
<evidence type="ECO:0000313" key="9">
    <source>
        <dbReference type="Proteomes" id="UP000248536"/>
    </source>
</evidence>
<feature type="domain" description="Glycosyl hydrolase family 30 TIM-barrel" evidence="6">
    <location>
        <begin position="66"/>
        <end position="429"/>
    </location>
</feature>
<evidence type="ECO:0000256" key="3">
    <source>
        <dbReference type="ARBA" id="ARBA00022801"/>
    </source>
</evidence>
<dbReference type="Proteomes" id="UP000248536">
    <property type="component" value="Chromosome"/>
</dbReference>
<dbReference type="PROSITE" id="PS51257">
    <property type="entry name" value="PROKAR_LIPOPROTEIN"/>
    <property type="match status" value="1"/>
</dbReference>
<dbReference type="EC" id="3.2.1.45" evidence="8"/>
<evidence type="ECO:0000259" key="7">
    <source>
        <dbReference type="Pfam" id="PF17189"/>
    </source>
</evidence>
<evidence type="ECO:0000313" key="8">
    <source>
        <dbReference type="EMBL" id="AWX43535.1"/>
    </source>
</evidence>
<evidence type="ECO:0000256" key="1">
    <source>
        <dbReference type="ARBA" id="ARBA00005382"/>
    </source>
</evidence>
<accession>A0A2Z4LNU7</accession>
<keyword evidence="2 5" id="KW-0732">Signal</keyword>
<dbReference type="Gene3D" id="3.20.20.80">
    <property type="entry name" value="Glycosidases"/>
    <property type="match status" value="1"/>
</dbReference>
<dbReference type="GO" id="GO:0004348">
    <property type="term" value="F:glucosylceramidase activity"/>
    <property type="evidence" value="ECO:0007669"/>
    <property type="project" value="UniProtKB-EC"/>
</dbReference>
<dbReference type="Pfam" id="PF02055">
    <property type="entry name" value="Glyco_hydro_30"/>
    <property type="match status" value="1"/>
</dbReference>
<feature type="domain" description="Glycosyl hydrolase family 30 beta sandwich" evidence="7">
    <location>
        <begin position="432"/>
        <end position="492"/>
    </location>
</feature>
<dbReference type="InterPro" id="IPR001139">
    <property type="entry name" value="Glyco_hydro_30"/>
</dbReference>
<dbReference type="KEGG" id="spon:HME9304_00524"/>
<dbReference type="InterPro" id="IPR013780">
    <property type="entry name" value="Glyco_hydro_b"/>
</dbReference>